<dbReference type="SUPFAM" id="SSF52317">
    <property type="entry name" value="Class I glutamine amidotransferase-like"/>
    <property type="match status" value="1"/>
</dbReference>
<comment type="catalytic activity">
    <reaction evidence="5">
        <text>chorismate + L-glutamine = 4-amino-4-deoxychorismate + L-glutamate</text>
        <dbReference type="Rhea" id="RHEA:11672"/>
        <dbReference type="ChEBI" id="CHEBI:29748"/>
        <dbReference type="ChEBI" id="CHEBI:29985"/>
        <dbReference type="ChEBI" id="CHEBI:58359"/>
        <dbReference type="ChEBI" id="CHEBI:58406"/>
        <dbReference type="EC" id="2.6.1.85"/>
    </reaction>
    <physiologicalReaction direction="left-to-right" evidence="5">
        <dbReference type="Rhea" id="RHEA:11673"/>
    </physiologicalReaction>
</comment>
<keyword evidence="3 12" id="KW-0808">Transferase</keyword>
<name>A0A9X2LY61_STRMQ</name>
<dbReference type="PANTHER" id="PTHR11236:SF18">
    <property type="entry name" value="AMINODEOXYCHORISMATE SYNTHASE"/>
    <property type="match status" value="1"/>
</dbReference>
<evidence type="ECO:0000256" key="6">
    <source>
        <dbReference type="ARBA" id="ARBA00072983"/>
    </source>
</evidence>
<dbReference type="InterPro" id="IPR017926">
    <property type="entry name" value="GATASE"/>
</dbReference>
<dbReference type="InterPro" id="IPR006221">
    <property type="entry name" value="TrpG/PapA_dom"/>
</dbReference>
<evidence type="ECO:0000313" key="13">
    <source>
        <dbReference type="Proteomes" id="UP001142400"/>
    </source>
</evidence>
<dbReference type="Pfam" id="PF00117">
    <property type="entry name" value="GATase"/>
    <property type="match status" value="1"/>
</dbReference>
<dbReference type="RefSeq" id="WP_257632526.1">
    <property type="nucleotide sequence ID" value="NZ_JANIIC010000025.1"/>
</dbReference>
<dbReference type="EMBL" id="JANIIC010000025">
    <property type="protein sequence ID" value="MCQ8831636.1"/>
    <property type="molecule type" value="Genomic_DNA"/>
</dbReference>
<evidence type="ECO:0000313" key="12">
    <source>
        <dbReference type="EMBL" id="MCQ8831636.1"/>
    </source>
</evidence>
<dbReference type="GO" id="GO:0008153">
    <property type="term" value="P:4-aminobenzoate biosynthetic process"/>
    <property type="evidence" value="ECO:0007669"/>
    <property type="project" value="TreeGrafter"/>
</dbReference>
<dbReference type="Proteomes" id="UP001142400">
    <property type="component" value="Unassembled WGS sequence"/>
</dbReference>
<evidence type="ECO:0000256" key="3">
    <source>
        <dbReference type="ARBA" id="ARBA00022679"/>
    </source>
</evidence>
<dbReference type="InterPro" id="IPR006805">
    <property type="entry name" value="Anth_synth_I_N"/>
</dbReference>
<comment type="similarity">
    <text evidence="1">In the C-terminal section; belongs to the anthranilate synthase component I family.</text>
</comment>
<evidence type="ECO:0000259" key="9">
    <source>
        <dbReference type="Pfam" id="PF00117"/>
    </source>
</evidence>
<dbReference type="PRINTS" id="PR00096">
    <property type="entry name" value="GATASE"/>
</dbReference>
<dbReference type="NCBIfam" id="TIGR00566">
    <property type="entry name" value="trpG_papA"/>
    <property type="match status" value="1"/>
</dbReference>
<evidence type="ECO:0000256" key="2">
    <source>
        <dbReference type="ARBA" id="ARBA00013139"/>
    </source>
</evidence>
<dbReference type="Pfam" id="PF04715">
    <property type="entry name" value="Anth_synt_I_N"/>
    <property type="match status" value="1"/>
</dbReference>
<dbReference type="NCBIfam" id="TIGR00553">
    <property type="entry name" value="pabB"/>
    <property type="match status" value="1"/>
</dbReference>
<evidence type="ECO:0000259" key="10">
    <source>
        <dbReference type="Pfam" id="PF00425"/>
    </source>
</evidence>
<dbReference type="Pfam" id="PF00425">
    <property type="entry name" value="Chorismate_bind"/>
    <property type="match status" value="1"/>
</dbReference>
<protein>
    <recommendedName>
        <fullName evidence="6">Aminodeoxychorismate synthase</fullName>
        <ecNumber evidence="2">2.6.1.85</ecNumber>
    </recommendedName>
    <alternativeName>
        <fullName evidence="7">4-amino-4-deoxychorismate synthase</fullName>
    </alternativeName>
</protein>
<proteinExistence type="inferred from homology"/>
<dbReference type="EC" id="2.6.1.85" evidence="2"/>
<feature type="region of interest" description="Disordered" evidence="8">
    <location>
        <begin position="199"/>
        <end position="223"/>
    </location>
</feature>
<keyword evidence="12" id="KW-0032">Aminotransferase</keyword>
<dbReference type="PRINTS" id="PR00097">
    <property type="entry name" value="ANTSNTHASEII"/>
</dbReference>
<evidence type="ECO:0000256" key="4">
    <source>
        <dbReference type="ARBA" id="ARBA00022962"/>
    </source>
</evidence>
<evidence type="ECO:0000256" key="5">
    <source>
        <dbReference type="ARBA" id="ARBA00052789"/>
    </source>
</evidence>
<dbReference type="SUPFAM" id="SSF56322">
    <property type="entry name" value="ADC synthase"/>
    <property type="match status" value="1"/>
</dbReference>
<feature type="domain" description="Chorismate-utilising enzyme C-terminal" evidence="10">
    <location>
        <begin position="431"/>
        <end position="685"/>
    </location>
</feature>
<dbReference type="FunFam" id="3.40.50.880:FF:000003">
    <property type="entry name" value="Anthranilate synthase component II"/>
    <property type="match status" value="1"/>
</dbReference>
<evidence type="ECO:0000256" key="1">
    <source>
        <dbReference type="ARBA" id="ARBA00005970"/>
    </source>
</evidence>
<comment type="caution">
    <text evidence="12">The sequence shown here is derived from an EMBL/GenBank/DDBJ whole genome shotgun (WGS) entry which is preliminary data.</text>
</comment>
<dbReference type="PROSITE" id="PS51273">
    <property type="entry name" value="GATASE_TYPE_1"/>
    <property type="match status" value="1"/>
</dbReference>
<dbReference type="GO" id="GO:0000162">
    <property type="term" value="P:L-tryptophan biosynthetic process"/>
    <property type="evidence" value="ECO:0007669"/>
    <property type="project" value="TreeGrafter"/>
</dbReference>
<dbReference type="InterPro" id="IPR005801">
    <property type="entry name" value="ADC_synthase"/>
</dbReference>
<dbReference type="PANTHER" id="PTHR11236">
    <property type="entry name" value="AMINOBENZOATE/ANTHRANILATE SYNTHASE"/>
    <property type="match status" value="1"/>
</dbReference>
<dbReference type="AlphaFoldDB" id="A0A9X2LY61"/>
<gene>
    <name evidence="12" type="primary">pabB</name>
    <name evidence="12" type="ORF">NQU54_21820</name>
</gene>
<keyword evidence="4" id="KW-0315">Glutamine amidotransferase</keyword>
<dbReference type="InterPro" id="IPR019999">
    <property type="entry name" value="Anth_synth_I-like"/>
</dbReference>
<dbReference type="GO" id="GO:0009396">
    <property type="term" value="P:folic acid-containing compound biosynthetic process"/>
    <property type="evidence" value="ECO:0007669"/>
    <property type="project" value="InterPro"/>
</dbReference>
<accession>A0A9X2LY61</accession>
<sequence>MRTLLVDNYDSFTYNLFHYLAEVNGEEPEVIRHDDPGWKPEMLRDFDNVVISPGPGSPERAADFGVCRDIILEGALPLLGVCLGHQGVGLLSGAQVVLAPEPRHGRLSRVTHDGTGLFTGLPDPFDVVRYHSLTVTDLPEELRATAWTEDGVLMGIAHRERPLWGVQFHPESICTEHGRLLLGNFADLTRSWRTAHGVEPVRRRGPRSARGGTEPTAARRGTPRSLRVLVESLPTRWSDEVVHDRLFRADPNAFWLDSSAVGGERGRFSMMGDASGPLARVATADTWAGTVTVTAGGSREVLHEEFLSWLERDLRGARVELPPLPFDFALGWTGYLGYELKAECGGERTHRSSEPDAAMIFADRAVVFDHETSTTYLLALAEDGAAGGGEEQAREWLRETAGRLAELAGQEPRHPAPLATGSAEVRLRHDRERYLEMIDTCQELITAGETYEVCLTNMAEADGPVDPWAGYQYLRRLSPAPFAALLRFGPLSVLSTSPERFLRVFRDGTVESQPIKGTRPRGSSPAEDELLRVDLATSEKDRSENLMIVDLVRNDLGRTAEIGSVRVPKIFDVETYATVHQLVSTVRATLRPAGSAVESVRAAFPGGSMTGAPKIRTMQIIDDLEAGPRGVYSGAIGYFSLSGACDLSIVIRTLVVTPDRVRYGVGGAIVALSDPDEEFEETAVKATPLLRLLGAEFPGRVGTEFPDRVGPETAAAH</sequence>
<dbReference type="CDD" id="cd01743">
    <property type="entry name" value="GATase1_Anthranilate_Synthase"/>
    <property type="match status" value="1"/>
</dbReference>
<evidence type="ECO:0000256" key="7">
    <source>
        <dbReference type="ARBA" id="ARBA00083979"/>
    </source>
</evidence>
<keyword evidence="13" id="KW-1185">Reference proteome</keyword>
<dbReference type="InterPro" id="IPR015890">
    <property type="entry name" value="Chorismate_C"/>
</dbReference>
<organism evidence="12 13">
    <name type="scientific">Streptomyces malaysiensis subsp. samsunensis</name>
    <dbReference type="NCBI Taxonomy" id="459658"/>
    <lineage>
        <taxon>Bacteria</taxon>
        <taxon>Bacillati</taxon>
        <taxon>Actinomycetota</taxon>
        <taxon>Actinomycetes</taxon>
        <taxon>Kitasatosporales</taxon>
        <taxon>Streptomycetaceae</taxon>
        <taxon>Streptomyces</taxon>
        <taxon>Streptomyces violaceusniger group</taxon>
    </lineage>
</organism>
<dbReference type="GO" id="GO:0046820">
    <property type="term" value="F:4-amino-4-deoxychorismate synthase activity"/>
    <property type="evidence" value="ECO:0007669"/>
    <property type="project" value="UniProtKB-EC"/>
</dbReference>
<dbReference type="InterPro" id="IPR029062">
    <property type="entry name" value="Class_I_gatase-like"/>
</dbReference>
<evidence type="ECO:0000259" key="11">
    <source>
        <dbReference type="Pfam" id="PF04715"/>
    </source>
</evidence>
<dbReference type="PRINTS" id="PR00099">
    <property type="entry name" value="CPSGATASE"/>
</dbReference>
<dbReference type="Gene3D" id="3.60.120.10">
    <property type="entry name" value="Anthranilate synthase"/>
    <property type="match status" value="1"/>
</dbReference>
<reference evidence="12" key="1">
    <citation type="submission" date="2022-06" db="EMBL/GenBank/DDBJ databases">
        <title>WGS of actinobacteria.</title>
        <authorList>
            <person name="Thawai C."/>
        </authorList>
    </citation>
    <scope>NUCLEOTIDE SEQUENCE</scope>
    <source>
        <strain evidence="12">DSM 42010</strain>
    </source>
</reference>
<feature type="domain" description="Glutamine amidotransferase" evidence="9">
    <location>
        <begin position="4"/>
        <end position="185"/>
    </location>
</feature>
<evidence type="ECO:0000256" key="8">
    <source>
        <dbReference type="SAM" id="MobiDB-lite"/>
    </source>
</evidence>
<dbReference type="InterPro" id="IPR005802">
    <property type="entry name" value="ADC_synth_comp_1"/>
</dbReference>
<dbReference type="GO" id="GO:0005737">
    <property type="term" value="C:cytoplasm"/>
    <property type="evidence" value="ECO:0007669"/>
    <property type="project" value="TreeGrafter"/>
</dbReference>
<feature type="domain" description="Anthranilate synthase component I N-terminal" evidence="11">
    <location>
        <begin position="248"/>
        <end position="377"/>
    </location>
</feature>
<dbReference type="Gene3D" id="3.40.50.880">
    <property type="match status" value="1"/>
</dbReference>